<comment type="caution">
    <text evidence="1">The sequence shown here is derived from an EMBL/GenBank/DDBJ whole genome shotgun (WGS) entry which is preliminary data.</text>
</comment>
<dbReference type="Proteomes" id="UP000823775">
    <property type="component" value="Unassembled WGS sequence"/>
</dbReference>
<name>A0ABS8WNG8_DATST</name>
<proteinExistence type="predicted"/>
<accession>A0ABS8WNG8</accession>
<gene>
    <name evidence="1" type="ORF">HAX54_048841</name>
</gene>
<dbReference type="EMBL" id="JACEIK010008132">
    <property type="protein sequence ID" value="MCE3051062.1"/>
    <property type="molecule type" value="Genomic_DNA"/>
</dbReference>
<keyword evidence="2" id="KW-1185">Reference proteome</keyword>
<protein>
    <submittedName>
        <fullName evidence="1">Uncharacterized protein</fullName>
    </submittedName>
</protein>
<reference evidence="1 2" key="1">
    <citation type="journal article" date="2021" name="BMC Genomics">
        <title>Datura genome reveals duplications of psychoactive alkaloid biosynthetic genes and high mutation rate following tissue culture.</title>
        <authorList>
            <person name="Rajewski A."/>
            <person name="Carter-House D."/>
            <person name="Stajich J."/>
            <person name="Litt A."/>
        </authorList>
    </citation>
    <scope>NUCLEOTIDE SEQUENCE [LARGE SCALE GENOMIC DNA]</scope>
    <source>
        <strain evidence="1">AR-01</strain>
    </source>
</reference>
<evidence type="ECO:0000313" key="2">
    <source>
        <dbReference type="Proteomes" id="UP000823775"/>
    </source>
</evidence>
<evidence type="ECO:0000313" key="1">
    <source>
        <dbReference type="EMBL" id="MCE3051062.1"/>
    </source>
</evidence>
<sequence length="124" mass="13232">MITAAWPGRVAWAGATSAHVPVHSRARPATPLIFRRQFRISRRTTRVRAPALTGSSAASVGCAWQRLCLARMPAPVPCAHASALARMPAPLPAHMPTCRASHRPCHASFTSLPCPRLALGRAIA</sequence>
<organism evidence="1 2">
    <name type="scientific">Datura stramonium</name>
    <name type="common">Jimsonweed</name>
    <name type="synonym">Common thornapple</name>
    <dbReference type="NCBI Taxonomy" id="4076"/>
    <lineage>
        <taxon>Eukaryota</taxon>
        <taxon>Viridiplantae</taxon>
        <taxon>Streptophyta</taxon>
        <taxon>Embryophyta</taxon>
        <taxon>Tracheophyta</taxon>
        <taxon>Spermatophyta</taxon>
        <taxon>Magnoliopsida</taxon>
        <taxon>eudicotyledons</taxon>
        <taxon>Gunneridae</taxon>
        <taxon>Pentapetalae</taxon>
        <taxon>asterids</taxon>
        <taxon>lamiids</taxon>
        <taxon>Solanales</taxon>
        <taxon>Solanaceae</taxon>
        <taxon>Solanoideae</taxon>
        <taxon>Datureae</taxon>
        <taxon>Datura</taxon>
    </lineage>
</organism>